<evidence type="ECO:0000313" key="2">
    <source>
        <dbReference type="Proteomes" id="UP001341840"/>
    </source>
</evidence>
<name>A0ABU6V6E3_9FABA</name>
<evidence type="ECO:0008006" key="3">
    <source>
        <dbReference type="Google" id="ProtNLM"/>
    </source>
</evidence>
<dbReference type="EMBL" id="JASCZI010151075">
    <property type="protein sequence ID" value="MED6168804.1"/>
    <property type="molecule type" value="Genomic_DNA"/>
</dbReference>
<comment type="caution">
    <text evidence="1">The sequence shown here is derived from an EMBL/GenBank/DDBJ whole genome shotgun (WGS) entry which is preliminary data.</text>
</comment>
<dbReference type="InterPro" id="IPR038765">
    <property type="entry name" value="Papain-like_cys_pep_sf"/>
</dbReference>
<reference evidence="1 2" key="1">
    <citation type="journal article" date="2023" name="Plants (Basel)">
        <title>Bridging the Gap: Combining Genomics and Transcriptomics Approaches to Understand Stylosanthes scabra, an Orphan Legume from the Brazilian Caatinga.</title>
        <authorList>
            <person name="Ferreira-Neto J.R.C."/>
            <person name="da Silva M.D."/>
            <person name="Binneck E."/>
            <person name="de Melo N.F."/>
            <person name="da Silva R.H."/>
            <person name="de Melo A.L.T.M."/>
            <person name="Pandolfi V."/>
            <person name="Bustamante F.O."/>
            <person name="Brasileiro-Vidal A.C."/>
            <person name="Benko-Iseppon A.M."/>
        </authorList>
    </citation>
    <scope>NUCLEOTIDE SEQUENCE [LARGE SCALE GENOMIC DNA]</scope>
    <source>
        <tissue evidence="1">Leaves</tissue>
    </source>
</reference>
<organism evidence="1 2">
    <name type="scientific">Stylosanthes scabra</name>
    <dbReference type="NCBI Taxonomy" id="79078"/>
    <lineage>
        <taxon>Eukaryota</taxon>
        <taxon>Viridiplantae</taxon>
        <taxon>Streptophyta</taxon>
        <taxon>Embryophyta</taxon>
        <taxon>Tracheophyta</taxon>
        <taxon>Spermatophyta</taxon>
        <taxon>Magnoliopsida</taxon>
        <taxon>eudicotyledons</taxon>
        <taxon>Gunneridae</taxon>
        <taxon>Pentapetalae</taxon>
        <taxon>rosids</taxon>
        <taxon>fabids</taxon>
        <taxon>Fabales</taxon>
        <taxon>Fabaceae</taxon>
        <taxon>Papilionoideae</taxon>
        <taxon>50 kb inversion clade</taxon>
        <taxon>dalbergioids sensu lato</taxon>
        <taxon>Dalbergieae</taxon>
        <taxon>Pterocarpus clade</taxon>
        <taxon>Stylosanthes</taxon>
    </lineage>
</organism>
<dbReference type="SUPFAM" id="SSF54001">
    <property type="entry name" value="Cysteine proteinases"/>
    <property type="match status" value="1"/>
</dbReference>
<sequence>MNPAPPAAPKCRSGPNVRGVESILTEQQKWVVNYVFDRQADMSEELVGFGNCKITRQELMSLRPGNMPDDKIFEVFAKRLTLANERPEGPHFWTLPPSFADNVRMRTDSKQMIIDYKDNWMNPSKGLRYAYVPVKDPSGHWFLVVVGFRETLLFLLDASMTNAEGNQRHTFMTDVGDELSRMIASKDYPIQFTRTFGGVMFFKSGGVTGLPVGATR</sequence>
<dbReference type="Proteomes" id="UP001341840">
    <property type="component" value="Unassembled WGS sequence"/>
</dbReference>
<accession>A0ABU6V6E3</accession>
<keyword evidence="2" id="KW-1185">Reference proteome</keyword>
<dbReference type="Gene3D" id="3.40.395.10">
    <property type="entry name" value="Adenoviral Proteinase, Chain A"/>
    <property type="match status" value="1"/>
</dbReference>
<gene>
    <name evidence="1" type="ORF">PIB30_014926</name>
</gene>
<evidence type="ECO:0000313" key="1">
    <source>
        <dbReference type="EMBL" id="MED6168804.1"/>
    </source>
</evidence>
<proteinExistence type="predicted"/>
<protein>
    <recommendedName>
        <fullName evidence="3">Ubiquitin-like protease family profile domain-containing protein</fullName>
    </recommendedName>
</protein>